<comment type="caution">
    <text evidence="2">The sequence shown here is derived from an EMBL/GenBank/DDBJ whole genome shotgun (WGS) entry which is preliminary data.</text>
</comment>
<evidence type="ECO:0000313" key="2">
    <source>
        <dbReference type="EMBL" id="GIJ49523.1"/>
    </source>
</evidence>
<name>A0A8J3YTL3_9ACTN</name>
<dbReference type="RefSeq" id="WP_203902992.1">
    <property type="nucleotide sequence ID" value="NZ_BOPF01000028.1"/>
</dbReference>
<feature type="transmembrane region" description="Helical" evidence="1">
    <location>
        <begin position="143"/>
        <end position="163"/>
    </location>
</feature>
<keyword evidence="1" id="KW-0812">Transmembrane</keyword>
<feature type="transmembrane region" description="Helical" evidence="1">
    <location>
        <begin position="12"/>
        <end position="32"/>
    </location>
</feature>
<dbReference type="EMBL" id="BOPF01000028">
    <property type="protein sequence ID" value="GIJ49523.1"/>
    <property type="molecule type" value="Genomic_DNA"/>
</dbReference>
<dbReference type="Proteomes" id="UP000619260">
    <property type="component" value="Unassembled WGS sequence"/>
</dbReference>
<reference evidence="2" key="1">
    <citation type="submission" date="2021-01" db="EMBL/GenBank/DDBJ databases">
        <title>Whole genome shotgun sequence of Virgisporangium aliadipatigenens NBRC 105644.</title>
        <authorList>
            <person name="Komaki H."/>
            <person name="Tamura T."/>
        </authorList>
    </citation>
    <scope>NUCLEOTIDE SEQUENCE</scope>
    <source>
        <strain evidence="2">NBRC 105644</strain>
    </source>
</reference>
<proteinExistence type="predicted"/>
<keyword evidence="3" id="KW-1185">Reference proteome</keyword>
<sequence>MIWLSWRQFRAQGVTACVALVPFAAFVVWTGLRLRDDCAAECVRAFQGRLYLLDAVLLALPAVLGMFWGAPLVARELEAGTHRTVWNQSVSRRRWLLVKLLFTAACAAVLAGACSALLTWAAAPYDRLAADRFTALIFGARNVAPVAYAAFAVVLGALLGLVLRRTLPAMALTAAAFVAVQVAMPTLVRPHLVPPVTADARMTVEVLRNLRFLGADASIEGLSVPGGWVTSTSKMRRSNGDPVDLAHYGSCISASPDLASQCIAALDLHVRAEYQPAGRYWRFQWLEVGLFAAMTATAGALGLWRVRRRPD</sequence>
<keyword evidence="1" id="KW-1133">Transmembrane helix</keyword>
<feature type="transmembrane region" description="Helical" evidence="1">
    <location>
        <begin position="52"/>
        <end position="74"/>
    </location>
</feature>
<keyword evidence="1" id="KW-0472">Membrane</keyword>
<feature type="transmembrane region" description="Helical" evidence="1">
    <location>
        <begin position="170"/>
        <end position="188"/>
    </location>
</feature>
<dbReference type="AlphaFoldDB" id="A0A8J3YTL3"/>
<feature type="transmembrane region" description="Helical" evidence="1">
    <location>
        <begin position="95"/>
        <end position="123"/>
    </location>
</feature>
<gene>
    <name evidence="2" type="ORF">Val02_64090</name>
</gene>
<protein>
    <submittedName>
        <fullName evidence="2">Transporter</fullName>
    </submittedName>
</protein>
<evidence type="ECO:0000313" key="3">
    <source>
        <dbReference type="Proteomes" id="UP000619260"/>
    </source>
</evidence>
<accession>A0A8J3YTL3</accession>
<organism evidence="2 3">
    <name type="scientific">Virgisporangium aliadipatigenens</name>
    <dbReference type="NCBI Taxonomy" id="741659"/>
    <lineage>
        <taxon>Bacteria</taxon>
        <taxon>Bacillati</taxon>
        <taxon>Actinomycetota</taxon>
        <taxon>Actinomycetes</taxon>
        <taxon>Micromonosporales</taxon>
        <taxon>Micromonosporaceae</taxon>
        <taxon>Virgisporangium</taxon>
    </lineage>
</organism>
<evidence type="ECO:0000256" key="1">
    <source>
        <dbReference type="SAM" id="Phobius"/>
    </source>
</evidence>
<feature type="transmembrane region" description="Helical" evidence="1">
    <location>
        <begin position="283"/>
        <end position="304"/>
    </location>
</feature>